<sequence length="187" mass="21449">MQCGQSFMFNIIVLWTTAIEGIEPFSSVRNHHRQTRVQLSSWTPKGNPHGLGKWQPSSWCQCHLTGCACCEDSLASLKNRKFHLNACLTVDWNSATDAYSVVLSVNGRTLYHTNTKRTGNLCASLEAEIEIENLKEIISINYGCFRIGARPREQIRIESREWSTDFRAIYERRQIKTIAARKEEKKI</sequence>
<evidence type="ECO:0000313" key="3">
    <source>
        <dbReference type="Proteomes" id="UP001164746"/>
    </source>
</evidence>
<keyword evidence="1" id="KW-0732">Signal</keyword>
<dbReference type="EMBL" id="CP111028">
    <property type="protein sequence ID" value="WAR31128.1"/>
    <property type="molecule type" value="Genomic_DNA"/>
</dbReference>
<keyword evidence="3" id="KW-1185">Reference proteome</keyword>
<feature type="signal peptide" evidence="1">
    <location>
        <begin position="1"/>
        <end position="18"/>
    </location>
</feature>
<protein>
    <recommendedName>
        <fullName evidence="4">DUF4773 domain-containing protein</fullName>
    </recommendedName>
</protein>
<evidence type="ECO:0000256" key="1">
    <source>
        <dbReference type="SAM" id="SignalP"/>
    </source>
</evidence>
<reference evidence="2" key="1">
    <citation type="submission" date="2022-11" db="EMBL/GenBank/DDBJ databases">
        <title>Centuries of genome instability and evolution in soft-shell clam transmissible cancer (bioRxiv).</title>
        <authorList>
            <person name="Hart S.F.M."/>
            <person name="Yonemitsu M.A."/>
            <person name="Giersch R.M."/>
            <person name="Beal B.F."/>
            <person name="Arriagada G."/>
            <person name="Davis B.W."/>
            <person name="Ostrander E.A."/>
            <person name="Goff S.P."/>
            <person name="Metzger M.J."/>
        </authorList>
    </citation>
    <scope>NUCLEOTIDE SEQUENCE</scope>
    <source>
        <strain evidence="2">MELC-2E11</strain>
        <tissue evidence="2">Siphon/mantle</tissue>
    </source>
</reference>
<evidence type="ECO:0008006" key="4">
    <source>
        <dbReference type="Google" id="ProtNLM"/>
    </source>
</evidence>
<dbReference type="Proteomes" id="UP001164746">
    <property type="component" value="Chromosome 17"/>
</dbReference>
<proteinExistence type="predicted"/>
<accession>A0ABY7G9M9</accession>
<feature type="chain" id="PRO_5047234211" description="DUF4773 domain-containing protein" evidence="1">
    <location>
        <begin position="19"/>
        <end position="187"/>
    </location>
</feature>
<name>A0ABY7G9M9_MYAAR</name>
<gene>
    <name evidence="2" type="ORF">MAR_033670</name>
</gene>
<evidence type="ECO:0000313" key="2">
    <source>
        <dbReference type="EMBL" id="WAR31128.1"/>
    </source>
</evidence>
<organism evidence="2 3">
    <name type="scientific">Mya arenaria</name>
    <name type="common">Soft-shell clam</name>
    <dbReference type="NCBI Taxonomy" id="6604"/>
    <lineage>
        <taxon>Eukaryota</taxon>
        <taxon>Metazoa</taxon>
        <taxon>Spiralia</taxon>
        <taxon>Lophotrochozoa</taxon>
        <taxon>Mollusca</taxon>
        <taxon>Bivalvia</taxon>
        <taxon>Autobranchia</taxon>
        <taxon>Heteroconchia</taxon>
        <taxon>Euheterodonta</taxon>
        <taxon>Imparidentia</taxon>
        <taxon>Neoheterodontei</taxon>
        <taxon>Myida</taxon>
        <taxon>Myoidea</taxon>
        <taxon>Myidae</taxon>
        <taxon>Mya</taxon>
    </lineage>
</organism>